<dbReference type="Pfam" id="PF04964">
    <property type="entry name" value="Flp_Fap"/>
    <property type="match status" value="1"/>
</dbReference>
<keyword evidence="3" id="KW-1185">Reference proteome</keyword>
<dbReference type="AlphaFoldDB" id="A0A6I4J0B8"/>
<feature type="transmembrane region" description="Helical" evidence="1">
    <location>
        <begin position="21"/>
        <end position="45"/>
    </location>
</feature>
<gene>
    <name evidence="2" type="ORF">GON01_08000</name>
</gene>
<reference evidence="2 3" key="1">
    <citation type="submission" date="2019-12" db="EMBL/GenBank/DDBJ databases">
        <authorList>
            <person name="Huq M.A."/>
        </authorList>
    </citation>
    <scope>NUCLEOTIDE SEQUENCE [LARGE SCALE GENOMIC DNA]</scope>
    <source>
        <strain evidence="2 3">MAH-20</strain>
    </source>
</reference>
<keyword evidence="1" id="KW-0812">Transmembrane</keyword>
<dbReference type="InterPro" id="IPR007047">
    <property type="entry name" value="Flp_Fap"/>
</dbReference>
<accession>A0A6I4J0B8</accession>
<dbReference type="EMBL" id="WQMS01000008">
    <property type="protein sequence ID" value="MVO77875.1"/>
    <property type="molecule type" value="Genomic_DNA"/>
</dbReference>
<name>A0A6I4J0B8_9SPHN</name>
<comment type="caution">
    <text evidence="2">The sequence shown here is derived from an EMBL/GenBank/DDBJ whole genome shotgun (WGS) entry which is preliminary data.</text>
</comment>
<keyword evidence="1" id="KW-0472">Membrane</keyword>
<sequence length="61" mass="6272">MRPRRLALFVNRLGRSSHGASAVELGLIAALAAVAALTAMTGLGVDLGAAFHNSSTNRKVI</sequence>
<evidence type="ECO:0000256" key="1">
    <source>
        <dbReference type="SAM" id="Phobius"/>
    </source>
</evidence>
<dbReference type="RefSeq" id="WP_157026843.1">
    <property type="nucleotide sequence ID" value="NZ_WQMS01000008.1"/>
</dbReference>
<evidence type="ECO:0000313" key="2">
    <source>
        <dbReference type="EMBL" id="MVO77875.1"/>
    </source>
</evidence>
<organism evidence="2 3">
    <name type="scientific">Sphingomonas horti</name>
    <dbReference type="NCBI Taxonomy" id="2682842"/>
    <lineage>
        <taxon>Bacteria</taxon>
        <taxon>Pseudomonadati</taxon>
        <taxon>Pseudomonadota</taxon>
        <taxon>Alphaproteobacteria</taxon>
        <taxon>Sphingomonadales</taxon>
        <taxon>Sphingomonadaceae</taxon>
        <taxon>Sphingomonas</taxon>
    </lineage>
</organism>
<keyword evidence="1" id="KW-1133">Transmembrane helix</keyword>
<dbReference type="Proteomes" id="UP000441389">
    <property type="component" value="Unassembled WGS sequence"/>
</dbReference>
<protein>
    <submittedName>
        <fullName evidence="2">Flp family type IVb pilin</fullName>
    </submittedName>
</protein>
<proteinExistence type="predicted"/>
<evidence type="ECO:0000313" key="3">
    <source>
        <dbReference type="Proteomes" id="UP000441389"/>
    </source>
</evidence>